<dbReference type="PANTHER" id="PTHR22946">
    <property type="entry name" value="DIENELACTONE HYDROLASE DOMAIN-CONTAINING PROTEIN-RELATED"/>
    <property type="match status" value="1"/>
</dbReference>
<dbReference type="Gene3D" id="3.40.50.1820">
    <property type="entry name" value="alpha/beta hydrolase"/>
    <property type="match status" value="2"/>
</dbReference>
<dbReference type="GO" id="GO:0052689">
    <property type="term" value="F:carboxylic ester hydrolase activity"/>
    <property type="evidence" value="ECO:0007669"/>
    <property type="project" value="UniProtKB-ARBA"/>
</dbReference>
<sequence length="820" mass="82609">MGASAHVGRIGGLAAALGIGVAVGLGCGVASADSTGQGGPTESSSSASSSSSESGTSSPTDSSPGQTTGSATHDAGAPTKIETETSKPVVTVTITKSNRGSHSTPTKSTADPANAAKPTKKSEPAKDDEPAKDHEPTKDREASTTSTATSDEKPTTKEQPPETGSTSAPSTGSATGTIAETPPATPTASPAATHGAVTAVAGDAGTADSQTGGSPAKVPDSPISWAVAAAARKETLVPAVTKTSAVTASTLAAPSALAAATPALVDTTPPVAVIQTPPLAWLQQIPVIGPVFVTPIVAAIHMIPIVGDIIHPFIGYPVQFGAPGAPVPRDVMITSFDGTQIYVHFMPAAGLPAKGVAPTILEGPGLGMPGSTSLEVTPLDGILTDALGAVGVGTLRHAGYNVVTWDPRGEYRSGGQLELDSADYEAKDVSAIISWLATQPEAQLDSPGDPRIGMVGASYGGGIQWTTAATDHRVDAIVPSISWNTLNTSLYKSDAFKSGWGSLLTAALLLTGARPNPEIYPAAIRGLLTGSITEEQQALLADRGPAALLGSVTAPALIIQGTVDTLFPLQEAQDNVAALAPNVPVKVLYFCGGHGLCTNNLFDPTDGQVVTDATLNWLARYVKGQNVSTGPAFEWVDQHGQYYTSNTYPSAAGAPIVASSGQSGVLPLVPLLFGSGPLFGVLPIGATAALNAVNVHIPTVATTTYVVGAPTLTLTYSGTGTSRHVFAQLVDDSTGNVLGNQATPIPVTLDGQTHTLSISMEQVAQTLKPGQTLTLQLVASTANYENFGAFGALTVSGLQVSLPTITDAVAVGAAPASVVA</sequence>
<dbReference type="SMART" id="SM00939">
    <property type="entry name" value="PepX_C"/>
    <property type="match status" value="1"/>
</dbReference>
<dbReference type="InterPro" id="IPR029058">
    <property type="entry name" value="AB_hydrolase_fold"/>
</dbReference>
<dbReference type="EMBL" id="JACKVK010000005">
    <property type="protein sequence ID" value="MCV7420425.1"/>
    <property type="molecule type" value="Genomic_DNA"/>
</dbReference>
<dbReference type="InterPro" id="IPR008979">
    <property type="entry name" value="Galactose-bd-like_sf"/>
</dbReference>
<keyword evidence="2" id="KW-0378">Hydrolase</keyword>
<dbReference type="InterPro" id="IPR000383">
    <property type="entry name" value="Xaa-Pro-like_dom"/>
</dbReference>
<comment type="similarity">
    <text evidence="1">Belongs to the AB hydrolase superfamily.</text>
</comment>
<dbReference type="SUPFAM" id="SSF49785">
    <property type="entry name" value="Galactose-binding domain-like"/>
    <property type="match status" value="1"/>
</dbReference>
<evidence type="ECO:0000313" key="6">
    <source>
        <dbReference type="Proteomes" id="UP001141629"/>
    </source>
</evidence>
<organism evidence="5 6">
    <name type="scientific">Mycobacterium yunnanensis</name>
    <dbReference type="NCBI Taxonomy" id="368477"/>
    <lineage>
        <taxon>Bacteria</taxon>
        <taxon>Bacillati</taxon>
        <taxon>Actinomycetota</taxon>
        <taxon>Actinomycetes</taxon>
        <taxon>Mycobacteriales</taxon>
        <taxon>Mycobacteriaceae</taxon>
        <taxon>Mycobacterium</taxon>
    </lineage>
</organism>
<feature type="compositionally biased region" description="Low complexity" evidence="3">
    <location>
        <begin position="40"/>
        <end position="70"/>
    </location>
</feature>
<evidence type="ECO:0000256" key="1">
    <source>
        <dbReference type="ARBA" id="ARBA00008645"/>
    </source>
</evidence>
<feature type="compositionally biased region" description="Basic and acidic residues" evidence="3">
    <location>
        <begin position="150"/>
        <end position="160"/>
    </location>
</feature>
<reference evidence="5" key="1">
    <citation type="submission" date="2020-07" db="EMBL/GenBank/DDBJ databases">
        <authorList>
            <person name="Pettersson B.M.F."/>
            <person name="Behra P.R.K."/>
            <person name="Ramesh M."/>
            <person name="Das S."/>
            <person name="Dasgupta S."/>
            <person name="Kirsebom L.A."/>
        </authorList>
    </citation>
    <scope>NUCLEOTIDE SEQUENCE</scope>
    <source>
        <strain evidence="5">DSM 44838</strain>
    </source>
</reference>
<name>A0A9X3BSU0_9MYCO</name>
<gene>
    <name evidence="5" type="ORF">H7K45_07730</name>
</gene>
<evidence type="ECO:0000313" key="5">
    <source>
        <dbReference type="EMBL" id="MCV7420425.1"/>
    </source>
</evidence>
<protein>
    <submittedName>
        <fullName evidence="5">X-Pro dipeptidyl-peptidase</fullName>
    </submittedName>
</protein>
<dbReference type="InterPro" id="IPR013736">
    <property type="entry name" value="Xaa-Pro_dipept_C"/>
</dbReference>
<dbReference type="InterPro" id="IPR050261">
    <property type="entry name" value="FrsA_esterase"/>
</dbReference>
<dbReference type="AlphaFoldDB" id="A0A9X3BSU0"/>
<feature type="region of interest" description="Disordered" evidence="3">
    <location>
        <begin position="28"/>
        <end position="192"/>
    </location>
</feature>
<proteinExistence type="inferred from homology"/>
<feature type="compositionally biased region" description="Polar residues" evidence="3">
    <location>
        <begin position="86"/>
        <end position="111"/>
    </location>
</feature>
<dbReference type="SUPFAM" id="SSF53474">
    <property type="entry name" value="alpha/beta-Hydrolases"/>
    <property type="match status" value="1"/>
</dbReference>
<evidence type="ECO:0000259" key="4">
    <source>
        <dbReference type="SMART" id="SM00939"/>
    </source>
</evidence>
<comment type="caution">
    <text evidence="5">The sequence shown here is derived from an EMBL/GenBank/DDBJ whole genome shotgun (WGS) entry which is preliminary data.</text>
</comment>
<dbReference type="Pfam" id="PF02129">
    <property type="entry name" value="Peptidase_S15"/>
    <property type="match status" value="1"/>
</dbReference>
<evidence type="ECO:0000256" key="2">
    <source>
        <dbReference type="ARBA" id="ARBA00022801"/>
    </source>
</evidence>
<dbReference type="PANTHER" id="PTHR22946:SF9">
    <property type="entry name" value="POLYKETIDE TRANSFERASE AF380"/>
    <property type="match status" value="1"/>
</dbReference>
<feature type="compositionally biased region" description="Low complexity" evidence="3">
    <location>
        <begin position="161"/>
        <end position="192"/>
    </location>
</feature>
<reference evidence="5" key="2">
    <citation type="journal article" date="2022" name="BMC Genomics">
        <title>Comparative genome analysis of mycobacteria focusing on tRNA and non-coding RNA.</title>
        <authorList>
            <person name="Behra P.R.K."/>
            <person name="Pettersson B.M.F."/>
            <person name="Ramesh M."/>
            <person name="Das S."/>
            <person name="Dasgupta S."/>
            <person name="Kirsebom L.A."/>
        </authorList>
    </citation>
    <scope>NUCLEOTIDE SEQUENCE</scope>
    <source>
        <strain evidence="5">DSM 44838</strain>
    </source>
</reference>
<dbReference type="Proteomes" id="UP001141629">
    <property type="component" value="Unassembled WGS sequence"/>
</dbReference>
<feature type="domain" description="Xaa-Pro dipeptidyl-peptidase C-terminal" evidence="4">
    <location>
        <begin position="615"/>
        <end position="820"/>
    </location>
</feature>
<evidence type="ECO:0000256" key="3">
    <source>
        <dbReference type="SAM" id="MobiDB-lite"/>
    </source>
</evidence>
<dbReference type="GO" id="GO:0008239">
    <property type="term" value="F:dipeptidyl-peptidase activity"/>
    <property type="evidence" value="ECO:0007669"/>
    <property type="project" value="InterPro"/>
</dbReference>
<accession>A0A9X3BSU0</accession>
<feature type="compositionally biased region" description="Basic and acidic residues" evidence="3">
    <location>
        <begin position="120"/>
        <end position="142"/>
    </location>
</feature>
<keyword evidence="6" id="KW-1185">Reference proteome</keyword>